<feature type="repeat" description="ANK" evidence="7">
    <location>
        <begin position="367"/>
        <end position="400"/>
    </location>
</feature>
<evidence type="ECO:0000256" key="6">
    <source>
        <dbReference type="ARBA" id="ARBA00023136"/>
    </source>
</evidence>
<keyword evidence="5 7" id="KW-0040">ANK repeat</keyword>
<proteinExistence type="predicted"/>
<dbReference type="Pfam" id="PF13962">
    <property type="entry name" value="PGG"/>
    <property type="match status" value="1"/>
</dbReference>
<evidence type="ECO:0000256" key="5">
    <source>
        <dbReference type="ARBA" id="ARBA00023043"/>
    </source>
</evidence>
<evidence type="ECO:0000256" key="7">
    <source>
        <dbReference type="PROSITE-ProRule" id="PRU00023"/>
    </source>
</evidence>
<accession>A0A059A036</accession>
<evidence type="ECO:0000313" key="10">
    <source>
        <dbReference type="EMBL" id="KCW47168.1"/>
    </source>
</evidence>
<feature type="transmembrane region" description="Helical" evidence="8">
    <location>
        <begin position="604"/>
        <end position="623"/>
    </location>
</feature>
<evidence type="ECO:0000259" key="9">
    <source>
        <dbReference type="Pfam" id="PF13962"/>
    </source>
</evidence>
<feature type="transmembrane region" description="Helical" evidence="8">
    <location>
        <begin position="460"/>
        <end position="480"/>
    </location>
</feature>
<comment type="subcellular location">
    <subcellularLocation>
        <location evidence="1">Membrane</location>
        <topology evidence="1">Multi-pass membrane protein</topology>
    </subcellularLocation>
</comment>
<dbReference type="eggNOG" id="KOG0504">
    <property type="taxonomic scope" value="Eukaryota"/>
</dbReference>
<feature type="transmembrane region" description="Helical" evidence="8">
    <location>
        <begin position="500"/>
        <end position="523"/>
    </location>
</feature>
<dbReference type="STRING" id="71139.A0A059A036"/>
<feature type="transmembrane region" description="Helical" evidence="8">
    <location>
        <begin position="569"/>
        <end position="592"/>
    </location>
</feature>
<dbReference type="Pfam" id="PF12796">
    <property type="entry name" value="Ank_2"/>
    <property type="match status" value="3"/>
</dbReference>
<dbReference type="SUPFAM" id="SSF48403">
    <property type="entry name" value="Ankyrin repeat"/>
    <property type="match status" value="2"/>
</dbReference>
<dbReference type="Gramene" id="KCW47168">
    <property type="protein sequence ID" value="KCW47168"/>
    <property type="gene ID" value="EUGRSUZ_K00973"/>
</dbReference>
<protein>
    <recommendedName>
        <fullName evidence="9">PGG domain-containing protein</fullName>
    </recommendedName>
</protein>
<dbReference type="PANTHER" id="PTHR24186">
    <property type="entry name" value="PROTEIN PHOSPHATASE 1 REGULATORY SUBUNIT"/>
    <property type="match status" value="1"/>
</dbReference>
<dbReference type="AlphaFoldDB" id="A0A059A036"/>
<dbReference type="Gene3D" id="1.25.40.20">
    <property type="entry name" value="Ankyrin repeat-containing domain"/>
    <property type="match status" value="3"/>
</dbReference>
<reference evidence="10" key="1">
    <citation type="submission" date="2013-07" db="EMBL/GenBank/DDBJ databases">
        <title>The genome of Eucalyptus grandis.</title>
        <authorList>
            <person name="Schmutz J."/>
            <person name="Hayes R."/>
            <person name="Myburg A."/>
            <person name="Tuskan G."/>
            <person name="Grattapaglia D."/>
            <person name="Rokhsar D.S."/>
        </authorList>
    </citation>
    <scope>NUCLEOTIDE SEQUENCE</scope>
    <source>
        <tissue evidence="10">Leaf extractions</tissue>
    </source>
</reference>
<sequence length="658" mass="73386">MALVIRVPRSETEETPNERFEALKARFEALKARYTSKRQLGDGDPIKIMDRDLYEATKNGDAEKFIDALEEVSESSKLALPLIFDQVTPSGNSLLHVAASSGKEDIMKLILSHFQDLVDIVPRKNFSGDTPLHVAVHNGRLKATEMLISQRRGLDIMYWKNKDGKSPLYLAAENCQYMKWQPRKERGREMPELVFQSPNREKNTVLELLLEESARDGAYAVKIQGMSPVFDACKGWDTEILEKIIDQLPKLIHVRDENGGTPLHVAASVGNDDAVELLLKKYPHLALQSDKNGSYPIHIACEGWNGLVFRQLLAGTWFDPAEIKNNKGQNILHVAAKAGNDYAVSRICKEYSEPDITEKLMNSKDDDGNTPLHLATMHNHCEVMRSLTKAEGINLRLRNNDGLTALDVAMESRSWLTRNSALVGRAILIVAGVPRSEREQGSGASKSSPAESIKDQVNTLLLVATLVASVTFTAGLTLPGGYNASSDLDPGTATMLHQGMFQVFIIANMIAMYSAILTVVVLLWGLNRDFYVAELAYHSAGPLLLMALTSMSVAFFAAITVVVSRLTWLGSLVLSVGVLYLVMVVVVLAALIFPSSKTTMRIVVFYYIAVSVIEKFVKFWIWVRNFIMYDVVYELPSFRRCFWQLVRVCKHIFGLRES</sequence>
<keyword evidence="3" id="KW-0677">Repeat</keyword>
<evidence type="ECO:0000256" key="4">
    <source>
        <dbReference type="ARBA" id="ARBA00022989"/>
    </source>
</evidence>
<feature type="domain" description="PGG" evidence="9">
    <location>
        <begin position="451"/>
        <end position="562"/>
    </location>
</feature>
<evidence type="ECO:0000256" key="2">
    <source>
        <dbReference type="ARBA" id="ARBA00022692"/>
    </source>
</evidence>
<evidence type="ECO:0000256" key="1">
    <source>
        <dbReference type="ARBA" id="ARBA00004141"/>
    </source>
</evidence>
<keyword evidence="2 8" id="KW-0812">Transmembrane</keyword>
<dbReference type="GO" id="GO:0016020">
    <property type="term" value="C:membrane"/>
    <property type="evidence" value="ECO:0000318"/>
    <property type="project" value="GO_Central"/>
</dbReference>
<name>A0A059A036_EUCGR</name>
<dbReference type="PROSITE" id="PS50088">
    <property type="entry name" value="ANK_REPEAT"/>
    <property type="match status" value="4"/>
</dbReference>
<feature type="repeat" description="ANK" evidence="7">
    <location>
        <begin position="258"/>
        <end position="290"/>
    </location>
</feature>
<feature type="repeat" description="ANK" evidence="7">
    <location>
        <begin position="90"/>
        <end position="113"/>
    </location>
</feature>
<keyword evidence="6 8" id="KW-0472">Membrane</keyword>
<feature type="repeat" description="ANK" evidence="7">
    <location>
        <begin position="127"/>
        <end position="149"/>
    </location>
</feature>
<feature type="transmembrane region" description="Helical" evidence="8">
    <location>
        <begin position="543"/>
        <end position="563"/>
    </location>
</feature>
<dbReference type="PROSITE" id="PS50297">
    <property type="entry name" value="ANK_REP_REGION"/>
    <property type="match status" value="4"/>
</dbReference>
<keyword evidence="4 8" id="KW-1133">Transmembrane helix</keyword>
<gene>
    <name evidence="10" type="ORF">EUGRSUZ_K00973</name>
</gene>
<dbReference type="PANTHER" id="PTHR24186:SF46">
    <property type="entry name" value="PROTEIN ACCELERATED CELL DEATH 6-LIKE"/>
    <property type="match status" value="1"/>
</dbReference>
<evidence type="ECO:0000256" key="8">
    <source>
        <dbReference type="SAM" id="Phobius"/>
    </source>
</evidence>
<evidence type="ECO:0000256" key="3">
    <source>
        <dbReference type="ARBA" id="ARBA00022737"/>
    </source>
</evidence>
<dbReference type="InterPro" id="IPR036770">
    <property type="entry name" value="Ankyrin_rpt-contain_sf"/>
</dbReference>
<dbReference type="InterPro" id="IPR002110">
    <property type="entry name" value="Ankyrin_rpt"/>
</dbReference>
<dbReference type="InParanoid" id="A0A059A036"/>
<dbReference type="InterPro" id="IPR026961">
    <property type="entry name" value="PGG_dom"/>
</dbReference>
<dbReference type="SMART" id="SM00248">
    <property type="entry name" value="ANK"/>
    <property type="match status" value="7"/>
</dbReference>
<organism evidence="10">
    <name type="scientific">Eucalyptus grandis</name>
    <name type="common">Flooded gum</name>
    <dbReference type="NCBI Taxonomy" id="71139"/>
    <lineage>
        <taxon>Eukaryota</taxon>
        <taxon>Viridiplantae</taxon>
        <taxon>Streptophyta</taxon>
        <taxon>Embryophyta</taxon>
        <taxon>Tracheophyta</taxon>
        <taxon>Spermatophyta</taxon>
        <taxon>Magnoliopsida</taxon>
        <taxon>eudicotyledons</taxon>
        <taxon>Gunneridae</taxon>
        <taxon>Pentapetalae</taxon>
        <taxon>rosids</taxon>
        <taxon>malvids</taxon>
        <taxon>Myrtales</taxon>
        <taxon>Myrtaceae</taxon>
        <taxon>Myrtoideae</taxon>
        <taxon>Eucalypteae</taxon>
        <taxon>Eucalyptus</taxon>
    </lineage>
</organism>
<dbReference type="EMBL" id="KK198763">
    <property type="protein sequence ID" value="KCW47168.1"/>
    <property type="molecule type" value="Genomic_DNA"/>
</dbReference>